<keyword evidence="3" id="KW-1185">Reference proteome</keyword>
<sequence length="111" mass="12618">MPIVYVCSSCNSVIEVFVGGDSKGIPSLYSIVNRYGRCPKCGAELVFDIESTKTKTVPVKEVIKKYRDGKYDNKPKVKSIVERVLEEMKSKNKSSRLKRRIRKVRSSVTQE</sequence>
<evidence type="ECO:0000313" key="2">
    <source>
        <dbReference type="EMBL" id="ALU12319.1"/>
    </source>
</evidence>
<evidence type="ECO:0000313" key="3">
    <source>
        <dbReference type="Proteomes" id="UP000060778"/>
    </source>
</evidence>
<feature type="region of interest" description="Disordered" evidence="1">
    <location>
        <begin position="90"/>
        <end position="111"/>
    </location>
</feature>
<dbReference type="KEGG" id="iis:EYM_02390"/>
<evidence type="ECO:0000256" key="1">
    <source>
        <dbReference type="SAM" id="MobiDB-lite"/>
    </source>
</evidence>
<reference evidence="2 3" key="1">
    <citation type="submission" date="2013-11" db="EMBL/GenBank/DDBJ databases">
        <title>Comparative genomics of Ignicoccus.</title>
        <authorList>
            <person name="Podar M."/>
        </authorList>
    </citation>
    <scope>NUCLEOTIDE SEQUENCE [LARGE SCALE GENOMIC DNA]</scope>
    <source>
        <strain evidence="2 3">DSM 13165</strain>
    </source>
</reference>
<dbReference type="Proteomes" id="UP000060778">
    <property type="component" value="Chromosome"/>
</dbReference>
<dbReference type="EMBL" id="CP006867">
    <property type="protein sequence ID" value="ALU12319.1"/>
    <property type="molecule type" value="Genomic_DNA"/>
</dbReference>
<proteinExistence type="predicted"/>
<dbReference type="AlphaFoldDB" id="A0A0U3FPV5"/>
<dbReference type="RefSeq" id="WP_075049495.1">
    <property type="nucleotide sequence ID" value="NZ_CP006867.1"/>
</dbReference>
<organism evidence="2 3">
    <name type="scientific">Ignicoccus islandicus DSM 13165</name>
    <dbReference type="NCBI Taxonomy" id="940295"/>
    <lineage>
        <taxon>Archaea</taxon>
        <taxon>Thermoproteota</taxon>
        <taxon>Thermoprotei</taxon>
        <taxon>Desulfurococcales</taxon>
        <taxon>Desulfurococcaceae</taxon>
        <taxon>Ignicoccus</taxon>
    </lineage>
</organism>
<dbReference type="GeneID" id="30679878"/>
<gene>
    <name evidence="2" type="ORF">EYM_02390</name>
</gene>
<dbReference type="OrthoDB" id="3973at2157"/>
<name>A0A0U3FPV5_9CREN</name>
<feature type="compositionally biased region" description="Basic residues" evidence="1">
    <location>
        <begin position="91"/>
        <end position="105"/>
    </location>
</feature>
<protein>
    <submittedName>
        <fullName evidence="2">Uncharacterized protein</fullName>
    </submittedName>
</protein>
<accession>A0A0U3FPV5</accession>